<dbReference type="InterPro" id="IPR008928">
    <property type="entry name" value="6-hairpin_glycosidase_sf"/>
</dbReference>
<dbReference type="AlphaFoldDB" id="A0A1F5Z277"/>
<evidence type="ECO:0000259" key="1">
    <source>
        <dbReference type="Pfam" id="PF19501"/>
    </source>
</evidence>
<reference evidence="3 4" key="1">
    <citation type="journal article" date="2016" name="Nat. Commun.">
        <title>Thousands of microbial genomes shed light on interconnected biogeochemical processes in an aquifer system.</title>
        <authorList>
            <person name="Anantharaman K."/>
            <person name="Brown C.T."/>
            <person name="Hug L.A."/>
            <person name="Sharon I."/>
            <person name="Castelle C.J."/>
            <person name="Probst A.J."/>
            <person name="Thomas B.C."/>
            <person name="Singh A."/>
            <person name="Wilkins M.J."/>
            <person name="Karaoz U."/>
            <person name="Brodie E.L."/>
            <person name="Williams K.H."/>
            <person name="Hubbard S.S."/>
            <person name="Banfield J.F."/>
        </authorList>
    </citation>
    <scope>NUCLEOTIDE SEQUENCE [LARGE SCALE GENOMIC DNA]</scope>
</reference>
<dbReference type="Pfam" id="PF21345">
    <property type="entry name" value="PcRGLX_2nd"/>
    <property type="match status" value="1"/>
</dbReference>
<evidence type="ECO:0000313" key="3">
    <source>
        <dbReference type="EMBL" id="OGG06559.1"/>
    </source>
</evidence>
<protein>
    <submittedName>
        <fullName evidence="3">Uncharacterized protein</fullName>
    </submittedName>
</protein>
<comment type="caution">
    <text evidence="3">The sequence shown here is derived from an EMBL/GenBank/DDBJ whole genome shotgun (WGS) entry which is preliminary data.</text>
</comment>
<dbReference type="Pfam" id="PF19501">
    <property type="entry name" value="PcRGLX_1st"/>
    <property type="match status" value="1"/>
</dbReference>
<organism evidence="3 4">
    <name type="scientific">Candidatus Glassbacteria bacterium RIFCSPLOWO2_12_FULL_58_11</name>
    <dbReference type="NCBI Taxonomy" id="1817867"/>
    <lineage>
        <taxon>Bacteria</taxon>
        <taxon>Candidatus Glassiibacteriota</taxon>
    </lineage>
</organism>
<dbReference type="PANTHER" id="PTHR40081:SF1">
    <property type="entry name" value="TAT PATHWAY SIGNAL SEQUENCE DOMAIN PROTEIN"/>
    <property type="match status" value="1"/>
</dbReference>
<dbReference type="STRING" id="1817867.A3F83_11830"/>
<dbReference type="PANTHER" id="PTHR40081">
    <property type="entry name" value="CONCANAVALIN A-LIKE LECTIN/GLUCANASE"/>
    <property type="match status" value="1"/>
</dbReference>
<evidence type="ECO:0000313" key="4">
    <source>
        <dbReference type="Proteomes" id="UP000179129"/>
    </source>
</evidence>
<evidence type="ECO:0000259" key="2">
    <source>
        <dbReference type="Pfam" id="PF21345"/>
    </source>
</evidence>
<dbReference type="Gene3D" id="1.50.10.20">
    <property type="match status" value="1"/>
</dbReference>
<dbReference type="InterPro" id="IPR045793">
    <property type="entry name" value="PcRGLX/YetA-like"/>
</dbReference>
<feature type="domain" description="PcRGLX/YetA-like N-terminal RIFT barrel" evidence="1">
    <location>
        <begin position="38"/>
        <end position="85"/>
    </location>
</feature>
<dbReference type="InterPro" id="IPR048330">
    <property type="entry name" value="PcRGLX/YetA_2nd"/>
</dbReference>
<proteinExistence type="predicted"/>
<dbReference type="EMBL" id="MFIX01000024">
    <property type="protein sequence ID" value="OGG06559.1"/>
    <property type="molecule type" value="Genomic_DNA"/>
</dbReference>
<dbReference type="SUPFAM" id="SSF48208">
    <property type="entry name" value="Six-hairpin glycosidases"/>
    <property type="match status" value="1"/>
</dbReference>
<sequence length="769" mass="86810">MRKSVPLIALLLGSGFWSGLSAVTLNIRENSSIERIGEPVTCGVPLARGYCKSASELVLKLGDKQLPVEIREVSRWPDGSLRWVHLDFQASVPAGGLVDVSLEKGKREAFESKLKIRKAEKSIFVETGRIQAEVKGPGFNVFNLVRLADKQGAYIKPLIFPHQRGLAAWASGEEFLASNDSSGRVEVESEGPQRVVLRAEGDLKSAAGKTLFRYICRLFFYNDSPLVRLAYTFENRDPVLEDKVTLEGLHVEIPTTISGTDGAYDYGRPEQDGQGIFAGKNSLAFVQANSSILSFFGTENSYEKGGEPKKEKSDRLGWISLGSVRGQVGIGVRYFWQMHPSRLVAGANGVLVAGLFPHALQQKLDIYSGIARTHYLHFAFLEQGDPELVRSLLASSQKPLLAQAPPEYYCRETRALGKLVESDPRHYPEADRELVKQVDSQTDAGLDNMLRMIDERTVHGVTRDSYGYLNWGDGLHYAWVPGVEDDRNLAWEHGYYDLPHMACLEFARTGRPEWLYFFLSRAEHLMDVHMCHFGPDNELTGHNRYCPSTDHVRLDPTDPSDFHTAKVFVHMNQAHSKTQGMFDRWLLTGDERSREVALEGLRYAASFGAYEDFKQPRGAAHQVLTLIYGYNITGDRRYLDIARQTFEAWLKHFAGTDKKFIDGYFQAGLLLEAFIDYNEASADKRVVDFVRQAVDWLSINRPEDKFTNQSLALGFLGVKLKEPRYLEMQKELLALWKGVQQNPFKDYAMNGRNISRSLYYLSSAQEKER</sequence>
<feature type="domain" description="PcRGLX/YetA-like central beta-sandwich" evidence="2">
    <location>
        <begin position="115"/>
        <end position="254"/>
    </location>
</feature>
<name>A0A1F5Z277_9BACT</name>
<accession>A0A1F5Z277</accession>
<dbReference type="Proteomes" id="UP000179129">
    <property type="component" value="Unassembled WGS sequence"/>
</dbReference>
<gene>
    <name evidence="3" type="ORF">A3F83_11830</name>
</gene>
<dbReference type="GO" id="GO:0005975">
    <property type="term" value="P:carbohydrate metabolic process"/>
    <property type="evidence" value="ECO:0007669"/>
    <property type="project" value="InterPro"/>
</dbReference>
<dbReference type="InterPro" id="IPR048329">
    <property type="entry name" value="PcRGLX_1st"/>
</dbReference>